<comment type="caution">
    <text evidence="2">The sequence shown here is derived from an EMBL/GenBank/DDBJ whole genome shotgun (WGS) entry which is preliminary data.</text>
</comment>
<name>A0AA39KAJ6_ARMTA</name>
<dbReference type="Proteomes" id="UP001175211">
    <property type="component" value="Unassembled WGS sequence"/>
</dbReference>
<protein>
    <submittedName>
        <fullName evidence="2">Uncharacterized protein</fullName>
    </submittedName>
</protein>
<evidence type="ECO:0000313" key="3">
    <source>
        <dbReference type="Proteomes" id="UP001175211"/>
    </source>
</evidence>
<feature type="region of interest" description="Disordered" evidence="1">
    <location>
        <begin position="13"/>
        <end position="103"/>
    </location>
</feature>
<dbReference type="RefSeq" id="XP_060329613.1">
    <property type="nucleotide sequence ID" value="XM_060473439.1"/>
</dbReference>
<feature type="compositionally biased region" description="Low complexity" evidence="1">
    <location>
        <begin position="47"/>
        <end position="57"/>
    </location>
</feature>
<evidence type="ECO:0000313" key="2">
    <source>
        <dbReference type="EMBL" id="KAK0457298.1"/>
    </source>
</evidence>
<dbReference type="EMBL" id="JAUEPS010000022">
    <property type="protein sequence ID" value="KAK0457298.1"/>
    <property type="molecule type" value="Genomic_DNA"/>
</dbReference>
<reference evidence="2" key="1">
    <citation type="submission" date="2023-06" db="EMBL/GenBank/DDBJ databases">
        <authorList>
            <consortium name="Lawrence Berkeley National Laboratory"/>
            <person name="Ahrendt S."/>
            <person name="Sahu N."/>
            <person name="Indic B."/>
            <person name="Wong-Bajracharya J."/>
            <person name="Merenyi Z."/>
            <person name="Ke H.-M."/>
            <person name="Monk M."/>
            <person name="Kocsube S."/>
            <person name="Drula E."/>
            <person name="Lipzen A."/>
            <person name="Balint B."/>
            <person name="Henrissat B."/>
            <person name="Andreopoulos B."/>
            <person name="Martin F.M."/>
            <person name="Harder C.B."/>
            <person name="Rigling D."/>
            <person name="Ford K.L."/>
            <person name="Foster G.D."/>
            <person name="Pangilinan J."/>
            <person name="Papanicolaou A."/>
            <person name="Barry K."/>
            <person name="LaButti K."/>
            <person name="Viragh M."/>
            <person name="Koriabine M."/>
            <person name="Yan M."/>
            <person name="Riley R."/>
            <person name="Champramary S."/>
            <person name="Plett K.L."/>
            <person name="Tsai I.J."/>
            <person name="Slot J."/>
            <person name="Sipos G."/>
            <person name="Plett J."/>
            <person name="Nagy L.G."/>
            <person name="Grigoriev I.V."/>
        </authorList>
    </citation>
    <scope>NUCLEOTIDE SEQUENCE</scope>
    <source>
        <strain evidence="2">CCBAS 213</strain>
    </source>
</reference>
<dbReference type="AlphaFoldDB" id="A0AA39KAJ6"/>
<sequence>MISIYLCIDKRRSQVSVSDPRDDSRSSIWGTSESHADPFSFKPPPEDSTSPSSGSDSQLHAPGFSAIERSISHPPRNSEEISLSLRRQENGPVPYSSSESRPRGMHEITTDITYPLRALPSPTTNSQAYAYALGPEATEHSISSSSYIPEEMLPPRRIPRNRAVAHPPARNSLGGFYEFLTNLKESLPEDDSMVFTEHVVKLHDHIGYLKSQLELARALGYRSPLPSPGSGGENRFPDFNYSVPGSILAPSRRSSFFY</sequence>
<gene>
    <name evidence="2" type="ORF">EV420DRAFT_1550059</name>
</gene>
<evidence type="ECO:0000256" key="1">
    <source>
        <dbReference type="SAM" id="MobiDB-lite"/>
    </source>
</evidence>
<accession>A0AA39KAJ6</accession>
<proteinExistence type="predicted"/>
<keyword evidence="3" id="KW-1185">Reference proteome</keyword>
<organism evidence="2 3">
    <name type="scientific">Armillaria tabescens</name>
    <name type="common">Ringless honey mushroom</name>
    <name type="synonym">Agaricus tabescens</name>
    <dbReference type="NCBI Taxonomy" id="1929756"/>
    <lineage>
        <taxon>Eukaryota</taxon>
        <taxon>Fungi</taxon>
        <taxon>Dikarya</taxon>
        <taxon>Basidiomycota</taxon>
        <taxon>Agaricomycotina</taxon>
        <taxon>Agaricomycetes</taxon>
        <taxon>Agaricomycetidae</taxon>
        <taxon>Agaricales</taxon>
        <taxon>Marasmiineae</taxon>
        <taxon>Physalacriaceae</taxon>
        <taxon>Desarmillaria</taxon>
    </lineage>
</organism>
<dbReference type="GeneID" id="85356987"/>